<dbReference type="NCBIfam" id="TIGR03744">
    <property type="entry name" value="traC_PFL_4706"/>
    <property type="match status" value="1"/>
</dbReference>
<dbReference type="PANTHER" id="PTHR30121">
    <property type="entry name" value="UNCHARACTERIZED PROTEIN YJGR-RELATED"/>
    <property type="match status" value="1"/>
</dbReference>
<reference evidence="1 2" key="1">
    <citation type="journal article" date="2012" name="Science">
        <title>Ecological populations of bacteria act as socially cohesive units of antibiotic production and resistance.</title>
        <authorList>
            <person name="Cordero O.X."/>
            <person name="Wildschutte H."/>
            <person name="Kirkup B."/>
            <person name="Proehl S."/>
            <person name="Ngo L."/>
            <person name="Hussain F."/>
            <person name="Le Roux F."/>
            <person name="Mincer T."/>
            <person name="Polz M.F."/>
        </authorList>
    </citation>
    <scope>NUCLEOTIDE SEQUENCE [LARGE SCALE GENOMIC DNA]</scope>
    <source>
        <strain evidence="1 2">ZF-129</strain>
    </source>
</reference>
<dbReference type="Proteomes" id="UP000094741">
    <property type="component" value="Unassembled WGS sequence"/>
</dbReference>
<proteinExistence type="predicted"/>
<dbReference type="eggNOG" id="COG3451">
    <property type="taxonomic scope" value="Bacteria"/>
</dbReference>
<name>A0A1E5BH93_9VIBR</name>
<protein>
    <submittedName>
        <fullName evidence="1">Conjugative transfer ATPase</fullName>
    </submittedName>
</protein>
<dbReference type="InterPro" id="IPR027417">
    <property type="entry name" value="P-loop_NTPase"/>
</dbReference>
<sequence>MNVDLTEDESTLEMSAFSQLLYSARKVLSEYLDPDRVAGEASLSMAEHKALFETHGASFGKYMPYMGYCQETDIFSFDDGNNYGIVFDVKPLATEGRSTDYKREVAIEIVKTLSNSFQEYDEADGEWVLQQYRWKDTDLESLADEAYEYADAYAKESPLAEVVLKGMMKKHFKSCAAEDGLFTDNVVTRQPFVGGIERTKLVIYRRLGPDSLKRKRKVNAKKELETLATGLEQSLKKIGIDLVRNTEFDFFYWLIKFFNDKPEGQSSKDYFENIVPKVNLDGDLPENVQANLFLNRPRYEAEENLYTIGETHHKLVRVNGLNGMTDIGHLTGEVETSASSTCITDQLPAGTMMCMTSVFCTKEFVQGLLNRKEAVSQSNLSPGNAIMREKIQYHRECLGHDHVRPTMTSLCFYVRGRDKDELHDRYSSVCNTLVSANLTPIQERGYIDPLAANAFIYNLPMCFDPTIPNAKKCLVPIYLHDVGNLSFFFGREVGSGNPLLLMFNRSGSVLTKDIMVKKDRQANAHMLVTGTTGAGKSATLVYLTLLLIAIKRPRLYIIEAGGSFRHVVGFIKDHGMTVNEKRITPSDPKNDYYCPNLCPFSDLVLLINDGVVELDDEEIQIASFNQSAAPDVRKTFTIESGISFEHLDGDGGSLHEVLMEEAKEEIESHWALIKKEQEFDKARVKAINKGESFTEIFEESEQKDRLGEIELIAFSMITSGEEKEMNRFYQSDKRYLRQALMNAGKLGYINNFTPNVQTVADELFRMAEDKSNKRLLEQQRVRLFDMAGALENYTQGFDGDLLNKVPANDDEIFPDVDVTVIDLATLAKPGKEALLGVVYVSILQRLNALAEKYQMTGRLLIKITDECHLVTKNVLTSLYIVKVIKLWRKLNGFAWMATQNLKDFPGEAEKMLSMMEWIMMLLPTKKEVELLEALKPLTDEQKTMALCARKQEHSYTEGCLFGADFNALFRCVQPSESLAMAGTDGEEKLEIDQLAKQYNCPHKHASLIKAYKLDRIRGVEPIRYEHIAYTGIYDEAS</sequence>
<evidence type="ECO:0000313" key="1">
    <source>
        <dbReference type="EMBL" id="OEE35295.1"/>
    </source>
</evidence>
<dbReference type="EMBL" id="AJYQ02000078">
    <property type="protein sequence ID" value="OEE35295.1"/>
    <property type="molecule type" value="Genomic_DNA"/>
</dbReference>
<dbReference type="Pfam" id="PF11130">
    <property type="entry name" value="TraC_F_IV"/>
    <property type="match status" value="1"/>
</dbReference>
<organism evidence="1 2">
    <name type="scientific">Vibrio genomosp. F10 str. ZF-129</name>
    <dbReference type="NCBI Taxonomy" id="1187848"/>
    <lineage>
        <taxon>Bacteria</taxon>
        <taxon>Pseudomonadati</taxon>
        <taxon>Pseudomonadota</taxon>
        <taxon>Gammaproteobacteria</taxon>
        <taxon>Vibrionales</taxon>
        <taxon>Vibrionaceae</taxon>
        <taxon>Vibrio</taxon>
    </lineage>
</organism>
<accession>A0A1E5BH93</accession>
<dbReference type="InterPro" id="IPR022303">
    <property type="entry name" value="Conjug_Trfer_ATPase"/>
</dbReference>
<dbReference type="Gene3D" id="3.40.50.300">
    <property type="entry name" value="P-loop containing nucleotide triphosphate hydrolases"/>
    <property type="match status" value="2"/>
</dbReference>
<comment type="caution">
    <text evidence="1">The sequence shown here is derived from an EMBL/GenBank/DDBJ whole genome shotgun (WGS) entry which is preliminary data.</text>
</comment>
<evidence type="ECO:0000313" key="2">
    <source>
        <dbReference type="Proteomes" id="UP000094741"/>
    </source>
</evidence>
<dbReference type="SUPFAM" id="SSF52540">
    <property type="entry name" value="P-loop containing nucleoside triphosphate hydrolases"/>
    <property type="match status" value="1"/>
</dbReference>
<dbReference type="STRING" id="1187848.A1QO_00620"/>
<dbReference type="InterPro" id="IPR025955">
    <property type="entry name" value="TraC/Conjuga_ATPase"/>
</dbReference>
<dbReference type="InterPro" id="IPR051162">
    <property type="entry name" value="T4SS_component"/>
</dbReference>
<dbReference type="PANTHER" id="PTHR30121:SF6">
    <property type="entry name" value="SLR6007 PROTEIN"/>
    <property type="match status" value="1"/>
</dbReference>
<dbReference type="AlphaFoldDB" id="A0A1E5BH93"/>
<gene>
    <name evidence="1" type="ORF">A1QO_00620</name>
</gene>